<dbReference type="InterPro" id="IPR036273">
    <property type="entry name" value="CRAL/TRIO_N_dom_sf"/>
</dbReference>
<name>A0A1I8MZZ1_MUSDO</name>
<evidence type="ECO:0000259" key="1">
    <source>
        <dbReference type="PROSITE" id="PS50191"/>
    </source>
</evidence>
<accession>A0A1I8MZZ1</accession>
<dbReference type="SMART" id="SM01100">
    <property type="entry name" value="CRAL_TRIO_N"/>
    <property type="match status" value="1"/>
</dbReference>
<dbReference type="SUPFAM" id="SSF52087">
    <property type="entry name" value="CRAL/TRIO domain"/>
    <property type="match status" value="1"/>
</dbReference>
<proteinExistence type="predicted"/>
<reference evidence="2" key="1">
    <citation type="submission" date="2020-05" db="UniProtKB">
        <authorList>
            <consortium name="EnsemblMetazoa"/>
        </authorList>
    </citation>
    <scope>IDENTIFICATION</scope>
    <source>
        <strain evidence="2">Aabys</strain>
    </source>
</reference>
<dbReference type="InterPro" id="IPR036865">
    <property type="entry name" value="CRAL-TRIO_dom_sf"/>
</dbReference>
<gene>
    <name evidence="2" type="primary">101888686</name>
</gene>
<dbReference type="PANTHER" id="PTHR10174:SF216">
    <property type="entry name" value="CRAL-TRIO DOMAIN-CONTAINING PROTEIN-RELATED"/>
    <property type="match status" value="1"/>
</dbReference>
<dbReference type="CDD" id="cd00170">
    <property type="entry name" value="SEC14"/>
    <property type="match status" value="1"/>
</dbReference>
<dbReference type="PANTHER" id="PTHR10174">
    <property type="entry name" value="ALPHA-TOCOPHEROL TRANSFER PROTEIN-RELATED"/>
    <property type="match status" value="1"/>
</dbReference>
<dbReference type="EnsemblMetazoa" id="MDOA010117-RA">
    <property type="protein sequence ID" value="MDOA010117-PA"/>
    <property type="gene ID" value="MDOA010117"/>
</dbReference>
<dbReference type="Gene3D" id="1.10.8.20">
    <property type="entry name" value="N-terminal domain of phosphatidylinositol transfer protein sec14p"/>
    <property type="match status" value="1"/>
</dbReference>
<dbReference type="SUPFAM" id="SSF46938">
    <property type="entry name" value="CRAL/TRIO N-terminal domain"/>
    <property type="match status" value="1"/>
</dbReference>
<dbReference type="InterPro" id="IPR001251">
    <property type="entry name" value="CRAL-TRIO_dom"/>
</dbReference>
<evidence type="ECO:0000313" key="2">
    <source>
        <dbReference type="EnsemblMetazoa" id="MDOA010117-PA"/>
    </source>
</evidence>
<dbReference type="AlphaFoldDB" id="A0A1I8MZZ1"/>
<dbReference type="eggNOG" id="KOG1471">
    <property type="taxonomic scope" value="Eukaryota"/>
</dbReference>
<dbReference type="Gene3D" id="1.20.5.1200">
    <property type="entry name" value="Alpha-tocopherol transfer"/>
    <property type="match status" value="1"/>
</dbReference>
<dbReference type="GO" id="GO:1902936">
    <property type="term" value="F:phosphatidylinositol bisphosphate binding"/>
    <property type="evidence" value="ECO:0007669"/>
    <property type="project" value="TreeGrafter"/>
</dbReference>
<dbReference type="VEuPathDB" id="VectorBase:MDOMA2_011877"/>
<dbReference type="Gene3D" id="3.40.525.10">
    <property type="entry name" value="CRAL-TRIO lipid binding domain"/>
    <property type="match status" value="1"/>
</dbReference>
<protein>
    <recommendedName>
        <fullName evidence="1">CRAL-TRIO domain-containing protein</fullName>
    </recommendedName>
</protein>
<sequence>MLNIKPLSTPLQNIAQLELGEIPERIPTDLENFKEWIGQQPHLRTCQDDQFLIQFLRGCKYSQERAKEKLDRYYSLMTKYPEIFSVTDVDDAIFRKHHNVGSLLPLPLPLNDSGPRIMLFRFNYSPKTVNIETIFRSINAIPQVLMMDDPHACICGTIYLVDMSQVTAGHLLQLTPPFIKKIVTYYENTLPLRVKAIYCLNITKLTEQLLKLILSFMSEKLRRRVFICGKDFQSLYATMPQKYFPQEYGGQNGQLDKISSEFNKKWDAYREYFQNNAKYGTIESLRPGNPIDFDDMFGLGGSFRKLDVD</sequence>
<feature type="domain" description="CRAL-TRIO" evidence="1">
    <location>
        <begin position="90"/>
        <end position="256"/>
    </location>
</feature>
<dbReference type="VEuPathDB" id="VectorBase:MDOA010117"/>
<dbReference type="PROSITE" id="PS50191">
    <property type="entry name" value="CRAL_TRIO"/>
    <property type="match status" value="1"/>
</dbReference>
<dbReference type="InterPro" id="IPR011074">
    <property type="entry name" value="CRAL/TRIO_N_dom"/>
</dbReference>
<dbReference type="PRINTS" id="PR00180">
    <property type="entry name" value="CRETINALDHBP"/>
</dbReference>
<organism evidence="2">
    <name type="scientific">Musca domestica</name>
    <name type="common">House fly</name>
    <dbReference type="NCBI Taxonomy" id="7370"/>
    <lineage>
        <taxon>Eukaryota</taxon>
        <taxon>Metazoa</taxon>
        <taxon>Ecdysozoa</taxon>
        <taxon>Arthropoda</taxon>
        <taxon>Hexapoda</taxon>
        <taxon>Insecta</taxon>
        <taxon>Pterygota</taxon>
        <taxon>Neoptera</taxon>
        <taxon>Endopterygota</taxon>
        <taxon>Diptera</taxon>
        <taxon>Brachycera</taxon>
        <taxon>Muscomorpha</taxon>
        <taxon>Muscoidea</taxon>
        <taxon>Muscidae</taxon>
        <taxon>Musca</taxon>
    </lineage>
</organism>
<dbReference type="GO" id="GO:0016020">
    <property type="term" value="C:membrane"/>
    <property type="evidence" value="ECO:0007669"/>
    <property type="project" value="TreeGrafter"/>
</dbReference>
<dbReference type="Pfam" id="PF00650">
    <property type="entry name" value="CRAL_TRIO"/>
    <property type="match status" value="1"/>
</dbReference>